<dbReference type="PROSITE" id="PS51819">
    <property type="entry name" value="VOC"/>
    <property type="match status" value="1"/>
</dbReference>
<comment type="caution">
    <text evidence="2">The sequence shown here is derived from an EMBL/GenBank/DDBJ whole genome shotgun (WGS) entry which is preliminary data.</text>
</comment>
<dbReference type="RefSeq" id="WP_113947893.1">
    <property type="nucleotide sequence ID" value="NZ_QNQU01000004.1"/>
</dbReference>
<dbReference type="Proteomes" id="UP000252081">
    <property type="component" value="Unassembled WGS sequence"/>
</dbReference>
<dbReference type="Pfam" id="PF00903">
    <property type="entry name" value="Glyoxalase"/>
    <property type="match status" value="1"/>
</dbReference>
<reference evidence="2 3" key="1">
    <citation type="submission" date="2018-07" db="EMBL/GenBank/DDBJ databases">
        <title>A draft genome of a endophytic bacteria, a new species of Pedobacter.</title>
        <authorList>
            <person name="Zhang Z.D."/>
            <person name="Chen Z.J."/>
        </authorList>
    </citation>
    <scope>NUCLEOTIDE SEQUENCE [LARGE SCALE GENOMIC DNA]</scope>
    <source>
        <strain evidence="2 3">RS10</strain>
    </source>
</reference>
<evidence type="ECO:0000313" key="2">
    <source>
        <dbReference type="EMBL" id="RBQ09958.1"/>
    </source>
</evidence>
<dbReference type="AlphaFoldDB" id="A0A366L7Y0"/>
<dbReference type="InterPro" id="IPR029068">
    <property type="entry name" value="Glyas_Bleomycin-R_OHBP_Dase"/>
</dbReference>
<protein>
    <submittedName>
        <fullName evidence="2">VOC family protein</fullName>
    </submittedName>
</protein>
<dbReference type="EMBL" id="QNQU01000004">
    <property type="protein sequence ID" value="RBQ09958.1"/>
    <property type="molecule type" value="Genomic_DNA"/>
</dbReference>
<evidence type="ECO:0000259" key="1">
    <source>
        <dbReference type="PROSITE" id="PS51819"/>
    </source>
</evidence>
<proteinExistence type="predicted"/>
<gene>
    <name evidence="2" type="ORF">DRW42_05830</name>
</gene>
<dbReference type="Gene3D" id="3.10.180.10">
    <property type="entry name" value="2,3-Dihydroxybiphenyl 1,2-Dioxygenase, domain 1"/>
    <property type="match status" value="1"/>
</dbReference>
<organism evidence="2 3">
    <name type="scientific">Pedobacter miscanthi</name>
    <dbReference type="NCBI Taxonomy" id="2259170"/>
    <lineage>
        <taxon>Bacteria</taxon>
        <taxon>Pseudomonadati</taxon>
        <taxon>Bacteroidota</taxon>
        <taxon>Sphingobacteriia</taxon>
        <taxon>Sphingobacteriales</taxon>
        <taxon>Sphingobacteriaceae</taxon>
        <taxon>Pedobacter</taxon>
    </lineage>
</organism>
<accession>A0A366L7Y0</accession>
<name>A0A366L7Y0_9SPHI</name>
<feature type="domain" description="VOC" evidence="1">
    <location>
        <begin position="5"/>
        <end position="122"/>
    </location>
</feature>
<evidence type="ECO:0000313" key="3">
    <source>
        <dbReference type="Proteomes" id="UP000252081"/>
    </source>
</evidence>
<dbReference type="InterPro" id="IPR037523">
    <property type="entry name" value="VOC_core"/>
</dbReference>
<dbReference type="InterPro" id="IPR004360">
    <property type="entry name" value="Glyas_Fos-R_dOase_dom"/>
</dbReference>
<dbReference type="OrthoDB" id="4762357at2"/>
<sequence>MLKLNLDTIILFVQDVTLLKSFYVDILELEILEETRSEWLLLKAGNCNIALHKIGDQYKSKEPFKSDSNTKLVFEVDDINAVRDYLLSEKTLINEIKTFPDYNYWLCDGEDPEGNVFQLKQRK</sequence>
<dbReference type="SUPFAM" id="SSF54593">
    <property type="entry name" value="Glyoxalase/Bleomycin resistance protein/Dihydroxybiphenyl dioxygenase"/>
    <property type="match status" value="1"/>
</dbReference>
<keyword evidence="3" id="KW-1185">Reference proteome</keyword>